<dbReference type="Gene3D" id="3.40.50.300">
    <property type="entry name" value="P-loop containing nucleotide triphosphate hydrolases"/>
    <property type="match status" value="1"/>
</dbReference>
<evidence type="ECO:0000313" key="9">
    <source>
        <dbReference type="Proteomes" id="UP000019433"/>
    </source>
</evidence>
<comment type="function">
    <text evidence="6">Catalyzes the phosphorylation of the 3'-hydroxyl group of dephosphocoenzyme A to form coenzyme A.</text>
</comment>
<dbReference type="UniPathway" id="UPA00241">
    <property type="reaction ID" value="UER00356"/>
</dbReference>
<evidence type="ECO:0000256" key="3">
    <source>
        <dbReference type="ARBA" id="ARBA00022741"/>
    </source>
</evidence>
<gene>
    <name evidence="6 8" type="primary">coaE</name>
    <name evidence="8" type="ORF">M832_09310</name>
</gene>
<feature type="binding site" evidence="6">
    <location>
        <begin position="27"/>
        <end position="32"/>
    </location>
    <ligand>
        <name>ATP</name>
        <dbReference type="ChEBI" id="CHEBI:30616"/>
    </ligand>
</feature>
<dbReference type="EMBL" id="CP006571">
    <property type="protein sequence ID" value="AHK63778.1"/>
    <property type="molecule type" value="Genomic_DNA"/>
</dbReference>
<comment type="catalytic activity">
    <reaction evidence="6">
        <text>3'-dephospho-CoA + ATP = ADP + CoA + H(+)</text>
        <dbReference type="Rhea" id="RHEA:18245"/>
        <dbReference type="ChEBI" id="CHEBI:15378"/>
        <dbReference type="ChEBI" id="CHEBI:30616"/>
        <dbReference type="ChEBI" id="CHEBI:57287"/>
        <dbReference type="ChEBI" id="CHEBI:57328"/>
        <dbReference type="ChEBI" id="CHEBI:456216"/>
        <dbReference type="EC" id="2.7.1.24"/>
    </reaction>
</comment>
<dbReference type="PROSITE" id="PS51219">
    <property type="entry name" value="DPCK"/>
    <property type="match status" value="1"/>
</dbReference>
<dbReference type="GO" id="GO:0004140">
    <property type="term" value="F:dephospho-CoA kinase activity"/>
    <property type="evidence" value="ECO:0007669"/>
    <property type="project" value="UniProtKB-UniRule"/>
</dbReference>
<sequence length="215" mass="24969">MSCEYLNWKKLGRMLKLLKISITGDLSSGKTEACQIFRELGAYVISADKVSHSFLIPHSHIGRRVIALLGPEIVVANAFDRKAIAEKVFSDIALLKALEAILHPEVCRIIEEQYNRVSREGKYPLFIAEVPLLYEIQYAEWFDRVILIIADRDIRRERFAKKTNCSDLHFYQRCSRFSSQEEKMRHADIIIENNGTKEELRRKVEEYFYALKGAL</sequence>
<evidence type="ECO:0000256" key="5">
    <source>
        <dbReference type="ARBA" id="ARBA00022993"/>
    </source>
</evidence>
<dbReference type="PANTHER" id="PTHR10695:SF46">
    <property type="entry name" value="BIFUNCTIONAL COENZYME A SYNTHASE-RELATED"/>
    <property type="match status" value="1"/>
</dbReference>
<organism evidence="8 9">
    <name type="scientific">Chlamydia avium 10DC88</name>
    <dbReference type="NCBI Taxonomy" id="1229831"/>
    <lineage>
        <taxon>Bacteria</taxon>
        <taxon>Pseudomonadati</taxon>
        <taxon>Chlamydiota</taxon>
        <taxon>Chlamydiia</taxon>
        <taxon>Chlamydiales</taxon>
        <taxon>Chlamydiaceae</taxon>
        <taxon>Chlamydia/Chlamydophila group</taxon>
        <taxon>Chlamydia</taxon>
    </lineage>
</organism>
<comment type="similarity">
    <text evidence="1 6">Belongs to the CoaE family.</text>
</comment>
<dbReference type="InterPro" id="IPR027417">
    <property type="entry name" value="P-loop_NTPase"/>
</dbReference>
<dbReference type="PANTHER" id="PTHR10695">
    <property type="entry name" value="DEPHOSPHO-COA KINASE-RELATED"/>
    <property type="match status" value="1"/>
</dbReference>
<dbReference type="InterPro" id="IPR001977">
    <property type="entry name" value="Depp_CoAkinase"/>
</dbReference>
<keyword evidence="6" id="KW-0963">Cytoplasm</keyword>
<evidence type="ECO:0000313" key="8">
    <source>
        <dbReference type="EMBL" id="AHK63778.1"/>
    </source>
</evidence>
<dbReference type="Pfam" id="PF01121">
    <property type="entry name" value="CoaE"/>
    <property type="match status" value="1"/>
</dbReference>
<keyword evidence="5 6" id="KW-0173">Coenzyme A biosynthesis</keyword>
<dbReference type="SUPFAM" id="SSF52540">
    <property type="entry name" value="P-loop containing nucleoside triphosphate hydrolases"/>
    <property type="match status" value="1"/>
</dbReference>
<evidence type="ECO:0000256" key="1">
    <source>
        <dbReference type="ARBA" id="ARBA00009018"/>
    </source>
</evidence>
<dbReference type="Proteomes" id="UP000019433">
    <property type="component" value="Chromosome"/>
</dbReference>
<evidence type="ECO:0000256" key="6">
    <source>
        <dbReference type="HAMAP-Rule" id="MF_00376"/>
    </source>
</evidence>
<dbReference type="GO" id="GO:0005524">
    <property type="term" value="F:ATP binding"/>
    <property type="evidence" value="ECO:0007669"/>
    <property type="project" value="UniProtKB-UniRule"/>
</dbReference>
<dbReference type="GO" id="GO:0005737">
    <property type="term" value="C:cytoplasm"/>
    <property type="evidence" value="ECO:0007669"/>
    <property type="project" value="UniProtKB-SubCell"/>
</dbReference>
<comment type="subcellular location">
    <subcellularLocation>
        <location evidence="6">Cytoplasm</location>
    </subcellularLocation>
</comment>
<dbReference type="CDD" id="cd02022">
    <property type="entry name" value="DPCK"/>
    <property type="match status" value="1"/>
</dbReference>
<accession>W8JSG2</accession>
<dbReference type="AlphaFoldDB" id="W8JSG2"/>
<keyword evidence="4 6" id="KW-0067">ATP-binding</keyword>
<keyword evidence="2 6" id="KW-0808">Transferase</keyword>
<evidence type="ECO:0000256" key="4">
    <source>
        <dbReference type="ARBA" id="ARBA00022840"/>
    </source>
</evidence>
<reference evidence="8 9" key="1">
    <citation type="journal article" date="2014" name="Syst. Appl. Microbiol.">
        <title>Evidence for the existence of two new members of the family Chlamydiaceae and proposal of Chlamydia avium sp. nov. and Chlamydia gallinacea sp. nov.</title>
        <authorList>
            <person name="Sachse K."/>
            <person name="Laroucau K."/>
            <person name="Riege K."/>
            <person name="Wehner S."/>
            <person name="Dilcher M."/>
            <person name="Creasy H.H."/>
            <person name="Weidmann M."/>
            <person name="Myers G."/>
            <person name="Vorimore F."/>
            <person name="Vicari N."/>
            <person name="Magnino S."/>
            <person name="Liebler-Tenorio E."/>
            <person name="Ruettger A."/>
            <person name="Bavoil P.M."/>
            <person name="Hufert F.T."/>
            <person name="Rossello-Mora R."/>
            <person name="Marz M."/>
        </authorList>
    </citation>
    <scope>NUCLEOTIDE SEQUENCE [LARGE SCALE GENOMIC DNA]</scope>
    <source>
        <strain evidence="8 9">10DC88</strain>
    </source>
</reference>
<dbReference type="EC" id="2.7.1.24" evidence="6 7"/>
<name>W8JSG2_9CHLA</name>
<dbReference type="HAMAP" id="MF_00376">
    <property type="entry name" value="Dephospho_CoA_kinase"/>
    <property type="match status" value="1"/>
</dbReference>
<comment type="pathway">
    <text evidence="6">Cofactor biosynthesis; coenzyme A biosynthesis; CoA from (R)-pantothenate: step 5/5.</text>
</comment>
<dbReference type="KEGG" id="cav:M832_09310"/>
<dbReference type="NCBIfam" id="TIGR00152">
    <property type="entry name" value="dephospho-CoA kinase"/>
    <property type="match status" value="1"/>
</dbReference>
<dbReference type="PATRIC" id="fig|1229831.3.peg.932"/>
<keyword evidence="6 8" id="KW-0418">Kinase</keyword>
<proteinExistence type="inferred from homology"/>
<evidence type="ECO:0000256" key="2">
    <source>
        <dbReference type="ARBA" id="ARBA00022679"/>
    </source>
</evidence>
<dbReference type="STRING" id="1229831.M832_09310"/>
<dbReference type="HOGENOM" id="CLU_057180_3_1_0"/>
<evidence type="ECO:0000256" key="7">
    <source>
        <dbReference type="NCBIfam" id="TIGR00152"/>
    </source>
</evidence>
<keyword evidence="3 6" id="KW-0547">Nucleotide-binding</keyword>
<dbReference type="GO" id="GO:0015937">
    <property type="term" value="P:coenzyme A biosynthetic process"/>
    <property type="evidence" value="ECO:0007669"/>
    <property type="project" value="UniProtKB-UniRule"/>
</dbReference>
<dbReference type="eggNOG" id="COG0237">
    <property type="taxonomic scope" value="Bacteria"/>
</dbReference>
<protein>
    <recommendedName>
        <fullName evidence="6 7">Dephospho-CoA kinase</fullName>
        <ecNumber evidence="6 7">2.7.1.24</ecNumber>
    </recommendedName>
    <alternativeName>
        <fullName evidence="6">Dephosphocoenzyme A kinase</fullName>
    </alternativeName>
</protein>